<keyword evidence="4" id="KW-0812">Transmembrane</keyword>
<dbReference type="SUPFAM" id="SSF52058">
    <property type="entry name" value="L domain-like"/>
    <property type="match status" value="1"/>
</dbReference>
<protein>
    <submittedName>
        <fullName evidence="5">Uncharacterized protein</fullName>
    </submittedName>
</protein>
<feature type="region of interest" description="Disordered" evidence="3">
    <location>
        <begin position="400"/>
        <end position="438"/>
    </location>
</feature>
<feature type="transmembrane region" description="Helical" evidence="4">
    <location>
        <begin position="471"/>
        <end position="491"/>
    </location>
</feature>
<feature type="compositionally biased region" description="Basic and acidic residues" evidence="3">
    <location>
        <begin position="336"/>
        <end position="348"/>
    </location>
</feature>
<dbReference type="InterPro" id="IPR001611">
    <property type="entry name" value="Leu-rich_rpt"/>
</dbReference>
<dbReference type="PROSITE" id="PS51450">
    <property type="entry name" value="LRR"/>
    <property type="match status" value="2"/>
</dbReference>
<feature type="compositionally biased region" description="Basic and acidic residues" evidence="3">
    <location>
        <begin position="405"/>
        <end position="419"/>
    </location>
</feature>
<keyword evidence="4" id="KW-0472">Membrane</keyword>
<dbReference type="Proteomes" id="UP000663836">
    <property type="component" value="Unassembled WGS sequence"/>
</dbReference>
<evidence type="ECO:0000256" key="2">
    <source>
        <dbReference type="ARBA" id="ARBA00022737"/>
    </source>
</evidence>
<sequence>MNDIYSDQYQNEYENIELVSQLNENEKVKNENVNNLEELLRKSIRLNSSKCLRLIDEKVESLSIDKNQSIENLILSCNQIGISNRFNWTQLPKNLRSLELSGNFLSSINGIEKDNYQLESLALSFNQINQISDIFSNTKSANLCLIDLSYNMLSDLTQTIKSLKNLIKLRILYLHGKSNFVVLDDIRITAEERFRSRTYSICDRQEKDYALFQISFRTIENLPMPPTNQNEWPLQIDRYKMRLDWFEEKKQYLDIPFDKISNYKRFNQTHIQSSYADYNTNIQFSPNSLNLTINTIISFRVFLFHGTTCRFIHQMTEYWPPDQINQGNYQKTKPTSSKDKKSENPVKKKKIEDLSKLVRLKDPIETVLSEFNVQLRPFLDGDYQVNIEYKSPIEQQIDSINQTKSIKEKDVDKNDSNKDKKQHRSPSKSNQDKTNDQLKDKKQLNENQSEYDKNNLVQPIQSSILFQLHRFIAQQQIILFYLFFFLSKYFIK</sequence>
<name>A0A819MDD2_9BILA</name>
<organism evidence="5 6">
    <name type="scientific">Rotaria sordida</name>
    <dbReference type="NCBI Taxonomy" id="392033"/>
    <lineage>
        <taxon>Eukaryota</taxon>
        <taxon>Metazoa</taxon>
        <taxon>Spiralia</taxon>
        <taxon>Gnathifera</taxon>
        <taxon>Rotifera</taxon>
        <taxon>Eurotatoria</taxon>
        <taxon>Bdelloidea</taxon>
        <taxon>Philodinida</taxon>
        <taxon>Philodinidae</taxon>
        <taxon>Rotaria</taxon>
    </lineage>
</organism>
<dbReference type="EMBL" id="CAJOBD010004041">
    <property type="protein sequence ID" value="CAF3977731.1"/>
    <property type="molecule type" value="Genomic_DNA"/>
</dbReference>
<proteinExistence type="predicted"/>
<keyword evidence="1" id="KW-0433">Leucine-rich repeat</keyword>
<dbReference type="InterPro" id="IPR032675">
    <property type="entry name" value="LRR_dom_sf"/>
</dbReference>
<evidence type="ECO:0000256" key="4">
    <source>
        <dbReference type="SAM" id="Phobius"/>
    </source>
</evidence>
<dbReference type="PANTHER" id="PTHR46652">
    <property type="entry name" value="LEUCINE-RICH REPEAT AND IQ DOMAIN-CONTAINING PROTEIN 1-RELATED"/>
    <property type="match status" value="1"/>
</dbReference>
<dbReference type="AlphaFoldDB" id="A0A819MDD2"/>
<dbReference type="Gene3D" id="3.80.10.10">
    <property type="entry name" value="Ribonuclease Inhibitor"/>
    <property type="match status" value="1"/>
</dbReference>
<keyword evidence="2" id="KW-0677">Repeat</keyword>
<comment type="caution">
    <text evidence="5">The sequence shown here is derived from an EMBL/GenBank/DDBJ whole genome shotgun (WGS) entry which is preliminary data.</text>
</comment>
<evidence type="ECO:0000313" key="5">
    <source>
        <dbReference type="EMBL" id="CAF3977731.1"/>
    </source>
</evidence>
<feature type="region of interest" description="Disordered" evidence="3">
    <location>
        <begin position="322"/>
        <end position="348"/>
    </location>
</feature>
<keyword evidence="4" id="KW-1133">Transmembrane helix</keyword>
<reference evidence="5" key="1">
    <citation type="submission" date="2021-02" db="EMBL/GenBank/DDBJ databases">
        <authorList>
            <person name="Nowell W R."/>
        </authorList>
    </citation>
    <scope>NUCLEOTIDE SEQUENCE</scope>
</reference>
<evidence type="ECO:0000256" key="1">
    <source>
        <dbReference type="ARBA" id="ARBA00022614"/>
    </source>
</evidence>
<dbReference type="InterPro" id="IPR050836">
    <property type="entry name" value="SDS22/Internalin_LRR"/>
</dbReference>
<accession>A0A819MDD2</accession>
<evidence type="ECO:0000256" key="3">
    <source>
        <dbReference type="SAM" id="MobiDB-lite"/>
    </source>
</evidence>
<gene>
    <name evidence="5" type="ORF">JBS370_LOCUS25002</name>
</gene>
<evidence type="ECO:0000313" key="6">
    <source>
        <dbReference type="Proteomes" id="UP000663836"/>
    </source>
</evidence>
<dbReference type="PANTHER" id="PTHR46652:SF7">
    <property type="entry name" value="LEUCINE-RICH REPEAT AND IQ DOMAIN-CONTAINING PROTEIN 1"/>
    <property type="match status" value="1"/>
</dbReference>